<name>V5HL18_IXORI</name>
<keyword evidence="1" id="KW-0863">Zinc-finger</keyword>
<dbReference type="GO" id="GO:0003676">
    <property type="term" value="F:nucleic acid binding"/>
    <property type="evidence" value="ECO:0007669"/>
    <property type="project" value="InterPro"/>
</dbReference>
<dbReference type="InterPro" id="IPR036875">
    <property type="entry name" value="Znf_CCHC_sf"/>
</dbReference>
<evidence type="ECO:0000259" key="2">
    <source>
        <dbReference type="PROSITE" id="PS50158"/>
    </source>
</evidence>
<keyword evidence="1" id="KW-0862">Zinc</keyword>
<protein>
    <submittedName>
        <fullName evidence="3">Putative transposase strongylocentrotus purpuratus</fullName>
    </submittedName>
</protein>
<dbReference type="SUPFAM" id="SSF57756">
    <property type="entry name" value="Retrovirus zinc finger-like domains"/>
    <property type="match status" value="1"/>
</dbReference>
<keyword evidence="1" id="KW-0479">Metal-binding</keyword>
<dbReference type="SMART" id="SM00343">
    <property type="entry name" value="ZnF_C2HC"/>
    <property type="match status" value="2"/>
</dbReference>
<evidence type="ECO:0000313" key="3">
    <source>
        <dbReference type="EMBL" id="JAB74193.1"/>
    </source>
</evidence>
<reference evidence="3" key="1">
    <citation type="journal article" date="2015" name="Sci. Rep.">
        <title>Tissue- and time-dependent transcription in Ixodes ricinus salivary glands and midguts when blood feeding on the vertebrate host.</title>
        <authorList>
            <person name="Kotsyfakis M."/>
            <person name="Schwarz A."/>
            <person name="Erhart J."/>
            <person name="Ribeiro J.M."/>
        </authorList>
    </citation>
    <scope>NUCLEOTIDE SEQUENCE</scope>
    <source>
        <tissue evidence="3">Salivary gland and midgut</tissue>
    </source>
</reference>
<sequence>RNVVYESACFHRRVQNPDETIDQYVTALHTLADRCDFGDFKQRMLRDRLVVGMRDGKLSETLQMDSQLTLASALAKARLKETVRQQQRELRPEESPVTSEDVNIDAVRRYSGTSWRQGSEKLASSRKWSCSSCGGNQHPRSACPARAAKCFNCSNRGHFSKVCRTGAGKPQKVDSGYNWEESR</sequence>
<dbReference type="PROSITE" id="PS50158">
    <property type="entry name" value="ZF_CCHC"/>
    <property type="match status" value="1"/>
</dbReference>
<feature type="non-terminal residue" evidence="3">
    <location>
        <position position="1"/>
    </location>
</feature>
<evidence type="ECO:0000256" key="1">
    <source>
        <dbReference type="PROSITE-ProRule" id="PRU00047"/>
    </source>
</evidence>
<dbReference type="Gene3D" id="4.10.60.10">
    <property type="entry name" value="Zinc finger, CCHC-type"/>
    <property type="match status" value="1"/>
</dbReference>
<feature type="domain" description="CCHC-type" evidence="2">
    <location>
        <begin position="149"/>
        <end position="164"/>
    </location>
</feature>
<accession>V5HL18</accession>
<dbReference type="InterPro" id="IPR050951">
    <property type="entry name" value="Retrovirus_Pol_polyprotein"/>
</dbReference>
<dbReference type="PANTHER" id="PTHR37984:SF5">
    <property type="entry name" value="PROTEIN NYNRIN-LIKE"/>
    <property type="match status" value="1"/>
</dbReference>
<dbReference type="EMBL" id="GANP01010275">
    <property type="protein sequence ID" value="JAB74193.1"/>
    <property type="molecule type" value="mRNA"/>
</dbReference>
<dbReference type="AlphaFoldDB" id="V5HL18"/>
<dbReference type="GO" id="GO:0008270">
    <property type="term" value="F:zinc ion binding"/>
    <property type="evidence" value="ECO:0007669"/>
    <property type="project" value="UniProtKB-KW"/>
</dbReference>
<proteinExistence type="evidence at transcript level"/>
<organism evidence="3">
    <name type="scientific">Ixodes ricinus</name>
    <name type="common">Common tick</name>
    <name type="synonym">Acarus ricinus</name>
    <dbReference type="NCBI Taxonomy" id="34613"/>
    <lineage>
        <taxon>Eukaryota</taxon>
        <taxon>Metazoa</taxon>
        <taxon>Ecdysozoa</taxon>
        <taxon>Arthropoda</taxon>
        <taxon>Chelicerata</taxon>
        <taxon>Arachnida</taxon>
        <taxon>Acari</taxon>
        <taxon>Parasitiformes</taxon>
        <taxon>Ixodida</taxon>
        <taxon>Ixodoidea</taxon>
        <taxon>Ixodidae</taxon>
        <taxon>Ixodinae</taxon>
        <taxon>Ixodes</taxon>
    </lineage>
</organism>
<dbReference type="InterPro" id="IPR001878">
    <property type="entry name" value="Znf_CCHC"/>
</dbReference>
<dbReference type="PANTHER" id="PTHR37984">
    <property type="entry name" value="PROTEIN CBG26694"/>
    <property type="match status" value="1"/>
</dbReference>